<gene>
    <name evidence="3" type="ORF">Mco01_67310</name>
</gene>
<dbReference type="Gene3D" id="3.30.450.40">
    <property type="match status" value="1"/>
</dbReference>
<reference evidence="3 4" key="1">
    <citation type="submission" date="2021-01" db="EMBL/GenBank/DDBJ databases">
        <title>Whole genome shotgun sequence of Microbispora corallina NBRC 16416.</title>
        <authorList>
            <person name="Komaki H."/>
            <person name="Tamura T."/>
        </authorList>
    </citation>
    <scope>NUCLEOTIDE SEQUENCE [LARGE SCALE GENOMIC DNA]</scope>
    <source>
        <strain evidence="3 4">NBRC 16416</strain>
    </source>
</reference>
<dbReference type="InterPro" id="IPR001867">
    <property type="entry name" value="OmpR/PhoB-type_DNA-bd"/>
</dbReference>
<name>A0ABQ4G9N3_9ACTN</name>
<keyword evidence="1" id="KW-0238">DNA-binding</keyword>
<keyword evidence="4" id="KW-1185">Reference proteome</keyword>
<dbReference type="Pfam" id="PF01590">
    <property type="entry name" value="GAF"/>
    <property type="match status" value="1"/>
</dbReference>
<proteinExistence type="predicted"/>
<dbReference type="EMBL" id="BOOC01000043">
    <property type="protein sequence ID" value="GIH43731.1"/>
    <property type="molecule type" value="Genomic_DNA"/>
</dbReference>
<comment type="caution">
    <text evidence="3">The sequence shown here is derived from an EMBL/GenBank/DDBJ whole genome shotgun (WGS) entry which is preliminary data.</text>
</comment>
<sequence length="458" mass="49844">MTGRRPAESGPREVISDSWRRCLEAGIDPESHEAPLVYDEGDIREVRSVTPMGTLLPMLRHTLLQVADEAAHIMVVTDATGDVLWRDGHRQVLHRADRIGLSDGFRWSEQAVGTNGIGTALATGRPMYVYSGEHLARTLHAWSCAGAPIVDPDSGRTIGCVDISGTTRSLHPATVALVRAAARLAESDLAVGMRERDERLRSRHHRHLDRPGALVTLTGRVVAGDLSLGPRIRLPECGERVILSDGRVALVESLGDAYRLVPLGAEAAVPRLRLTLLGEDHPYAHLDGVRVPLSLRHAEILTLLALHPRGLTAERLSFLLYGDEGNPVTIRAEIHRLRAQLGRAIAAKPYRLACEVSADFLDARQALAAGATAVAARLYQGPLLPRSEAPAVLRAREELEARVRSELLARGTPEDLWEYAQTPSGYEDAEVLEHVVAAIPPGDHRHAAACVRLARLDD</sequence>
<dbReference type="SMART" id="SM00862">
    <property type="entry name" value="Trans_reg_C"/>
    <property type="match status" value="1"/>
</dbReference>
<evidence type="ECO:0000256" key="1">
    <source>
        <dbReference type="ARBA" id="ARBA00023125"/>
    </source>
</evidence>
<dbReference type="InterPro" id="IPR003018">
    <property type="entry name" value="GAF"/>
</dbReference>
<dbReference type="InterPro" id="IPR029016">
    <property type="entry name" value="GAF-like_dom_sf"/>
</dbReference>
<protein>
    <recommendedName>
        <fullName evidence="2">OmpR/PhoB-type domain-containing protein</fullName>
    </recommendedName>
</protein>
<feature type="domain" description="OmpR/PhoB-type" evidence="2">
    <location>
        <begin position="288"/>
        <end position="352"/>
    </location>
</feature>
<dbReference type="Proteomes" id="UP000603904">
    <property type="component" value="Unassembled WGS sequence"/>
</dbReference>
<evidence type="ECO:0000313" key="4">
    <source>
        <dbReference type="Proteomes" id="UP000603904"/>
    </source>
</evidence>
<evidence type="ECO:0000259" key="2">
    <source>
        <dbReference type="SMART" id="SM00862"/>
    </source>
</evidence>
<organism evidence="3 4">
    <name type="scientific">Microbispora corallina</name>
    <dbReference type="NCBI Taxonomy" id="83302"/>
    <lineage>
        <taxon>Bacteria</taxon>
        <taxon>Bacillati</taxon>
        <taxon>Actinomycetota</taxon>
        <taxon>Actinomycetes</taxon>
        <taxon>Streptosporangiales</taxon>
        <taxon>Streptosporangiaceae</taxon>
        <taxon>Microbispora</taxon>
    </lineage>
</organism>
<accession>A0ABQ4G9N3</accession>
<evidence type="ECO:0000313" key="3">
    <source>
        <dbReference type="EMBL" id="GIH43731.1"/>
    </source>
</evidence>